<keyword evidence="2" id="KW-1185">Reference proteome</keyword>
<reference evidence="1 2" key="1">
    <citation type="submission" date="2014-04" db="EMBL/GenBank/DDBJ databases">
        <authorList>
            <consortium name="DOE Joint Genome Institute"/>
            <person name="Kuo A."/>
            <person name="Tarkka M."/>
            <person name="Buscot F."/>
            <person name="Kohler A."/>
            <person name="Nagy L.G."/>
            <person name="Floudas D."/>
            <person name="Copeland A."/>
            <person name="Barry K.W."/>
            <person name="Cichocki N."/>
            <person name="Veneault-Fourrey C."/>
            <person name="LaButti K."/>
            <person name="Lindquist E.A."/>
            <person name="Lipzen A."/>
            <person name="Lundell T."/>
            <person name="Morin E."/>
            <person name="Murat C."/>
            <person name="Sun H."/>
            <person name="Tunlid A."/>
            <person name="Henrissat B."/>
            <person name="Grigoriev I.V."/>
            <person name="Hibbett D.S."/>
            <person name="Martin F."/>
            <person name="Nordberg H.P."/>
            <person name="Cantor M.N."/>
            <person name="Hua S.X."/>
        </authorList>
    </citation>
    <scope>NUCLEOTIDE SEQUENCE [LARGE SCALE GENOMIC DNA]</scope>
    <source>
        <strain evidence="1 2">F 1598</strain>
    </source>
</reference>
<reference evidence="2" key="2">
    <citation type="submission" date="2015-01" db="EMBL/GenBank/DDBJ databases">
        <title>Evolutionary Origins and Diversification of the Mycorrhizal Mutualists.</title>
        <authorList>
            <consortium name="DOE Joint Genome Institute"/>
            <consortium name="Mycorrhizal Genomics Consortium"/>
            <person name="Kohler A."/>
            <person name="Kuo A."/>
            <person name="Nagy L.G."/>
            <person name="Floudas D."/>
            <person name="Copeland A."/>
            <person name="Barry K.W."/>
            <person name="Cichocki N."/>
            <person name="Veneault-Fourrey C."/>
            <person name="LaButti K."/>
            <person name="Lindquist E.A."/>
            <person name="Lipzen A."/>
            <person name="Lundell T."/>
            <person name="Morin E."/>
            <person name="Murat C."/>
            <person name="Riley R."/>
            <person name="Ohm R."/>
            <person name="Sun H."/>
            <person name="Tunlid A."/>
            <person name="Henrissat B."/>
            <person name="Grigoriev I.V."/>
            <person name="Hibbett D.S."/>
            <person name="Martin F."/>
        </authorList>
    </citation>
    <scope>NUCLEOTIDE SEQUENCE [LARGE SCALE GENOMIC DNA]</scope>
    <source>
        <strain evidence="2">F 1598</strain>
    </source>
</reference>
<proteinExistence type="predicted"/>
<dbReference type="Proteomes" id="UP000054166">
    <property type="component" value="Unassembled WGS sequence"/>
</dbReference>
<evidence type="ECO:0000313" key="1">
    <source>
        <dbReference type="EMBL" id="KIM80933.1"/>
    </source>
</evidence>
<name>A0A0C3B3Z1_PILCF</name>
<evidence type="ECO:0000313" key="2">
    <source>
        <dbReference type="Proteomes" id="UP000054166"/>
    </source>
</evidence>
<gene>
    <name evidence="1" type="ORF">PILCRDRAFT_524953</name>
</gene>
<accession>A0A0C3B3Z1</accession>
<dbReference type="EMBL" id="KN833002">
    <property type="protein sequence ID" value="KIM80933.1"/>
    <property type="molecule type" value="Genomic_DNA"/>
</dbReference>
<dbReference type="OrthoDB" id="10253254at2759"/>
<dbReference type="HOGENOM" id="CLU_2414089_0_0_1"/>
<protein>
    <submittedName>
        <fullName evidence="1">Uncharacterized protein</fullName>
    </submittedName>
</protein>
<dbReference type="InParanoid" id="A0A0C3B3Z1"/>
<organism evidence="1 2">
    <name type="scientific">Piloderma croceum (strain F 1598)</name>
    <dbReference type="NCBI Taxonomy" id="765440"/>
    <lineage>
        <taxon>Eukaryota</taxon>
        <taxon>Fungi</taxon>
        <taxon>Dikarya</taxon>
        <taxon>Basidiomycota</taxon>
        <taxon>Agaricomycotina</taxon>
        <taxon>Agaricomycetes</taxon>
        <taxon>Agaricomycetidae</taxon>
        <taxon>Atheliales</taxon>
        <taxon>Atheliaceae</taxon>
        <taxon>Piloderma</taxon>
    </lineage>
</organism>
<dbReference type="AlphaFoldDB" id="A0A0C3B3Z1"/>
<sequence length="92" mass="10369">MRHIITHGGVLDELLISYVQNIGRHHRLQTHVKIDGISVFKNTVFHNHARDSDGALWHKVKGETGGRTCPARVINSRQEVEAYVTSIDCSHC</sequence>